<accession>A0AAN7GBV0</accession>
<protein>
    <submittedName>
        <fullName evidence="2">Uncharacterized protein</fullName>
    </submittedName>
</protein>
<reference evidence="2 3" key="1">
    <citation type="journal article" date="2023" name="Hortic Res">
        <title>Pangenome of water caltrop reveals structural variations and asymmetric subgenome divergence after allopolyploidization.</title>
        <authorList>
            <person name="Zhang X."/>
            <person name="Chen Y."/>
            <person name="Wang L."/>
            <person name="Yuan Y."/>
            <person name="Fang M."/>
            <person name="Shi L."/>
            <person name="Lu R."/>
            <person name="Comes H.P."/>
            <person name="Ma Y."/>
            <person name="Chen Y."/>
            <person name="Huang G."/>
            <person name="Zhou Y."/>
            <person name="Zheng Z."/>
            <person name="Qiu Y."/>
        </authorList>
    </citation>
    <scope>NUCLEOTIDE SEQUENCE [LARGE SCALE GENOMIC DNA]</scope>
    <source>
        <tissue evidence="2">Roots</tissue>
    </source>
</reference>
<dbReference type="Proteomes" id="UP001345219">
    <property type="component" value="Chromosome 1"/>
</dbReference>
<dbReference type="EMBL" id="JAXIOK010000023">
    <property type="protein sequence ID" value="KAK4742535.1"/>
    <property type="molecule type" value="Genomic_DNA"/>
</dbReference>
<gene>
    <name evidence="2" type="ORF">SAY87_000536</name>
</gene>
<keyword evidence="3" id="KW-1185">Reference proteome</keyword>
<sequence length="121" mass="13739">MAPHFSSIFMRSSSRTACGRTVYCFALQPTKYQRKEEKKSENVINLVISVSTCMRKRSREGDGEPQTAMKVEEKETELTLSCPATKSESQPSLEIKRPALFPLFSSTHNGKTSRTRESRLF</sequence>
<dbReference type="AlphaFoldDB" id="A0AAN7GBV0"/>
<evidence type="ECO:0000256" key="1">
    <source>
        <dbReference type="SAM" id="MobiDB-lite"/>
    </source>
</evidence>
<proteinExistence type="predicted"/>
<organism evidence="2 3">
    <name type="scientific">Trapa incisa</name>
    <dbReference type="NCBI Taxonomy" id="236973"/>
    <lineage>
        <taxon>Eukaryota</taxon>
        <taxon>Viridiplantae</taxon>
        <taxon>Streptophyta</taxon>
        <taxon>Embryophyta</taxon>
        <taxon>Tracheophyta</taxon>
        <taxon>Spermatophyta</taxon>
        <taxon>Magnoliopsida</taxon>
        <taxon>eudicotyledons</taxon>
        <taxon>Gunneridae</taxon>
        <taxon>Pentapetalae</taxon>
        <taxon>rosids</taxon>
        <taxon>malvids</taxon>
        <taxon>Myrtales</taxon>
        <taxon>Lythraceae</taxon>
        <taxon>Trapa</taxon>
    </lineage>
</organism>
<feature type="compositionally biased region" description="Polar residues" evidence="1">
    <location>
        <begin position="78"/>
        <end position="92"/>
    </location>
</feature>
<feature type="region of interest" description="Disordered" evidence="1">
    <location>
        <begin position="56"/>
        <end position="93"/>
    </location>
</feature>
<comment type="caution">
    <text evidence="2">The sequence shown here is derived from an EMBL/GenBank/DDBJ whole genome shotgun (WGS) entry which is preliminary data.</text>
</comment>
<evidence type="ECO:0000313" key="3">
    <source>
        <dbReference type="Proteomes" id="UP001345219"/>
    </source>
</evidence>
<name>A0AAN7GBV0_9MYRT</name>
<evidence type="ECO:0000313" key="2">
    <source>
        <dbReference type="EMBL" id="KAK4742535.1"/>
    </source>
</evidence>